<sequence length="99" mass="10655">MSCQLLALRTRHIPVLCDFSGVLYPTPKVGSDLATDSATDDASSKSCAAALLFLRLNSIICAGSKHSDTCLSCTRLVTMKNKRYDTISSNACVLEKINI</sequence>
<dbReference type="Proteomes" id="UP000004995">
    <property type="component" value="Unassembled WGS sequence"/>
</dbReference>
<reference evidence="2" key="1">
    <citation type="journal article" date="2012" name="Nat. Biotechnol.">
        <title>Reference genome sequence of the model plant Setaria.</title>
        <authorList>
            <person name="Bennetzen J.L."/>
            <person name="Schmutz J."/>
            <person name="Wang H."/>
            <person name="Percifield R."/>
            <person name="Hawkins J."/>
            <person name="Pontaroli A.C."/>
            <person name="Estep M."/>
            <person name="Feng L."/>
            <person name="Vaughn J.N."/>
            <person name="Grimwood J."/>
            <person name="Jenkins J."/>
            <person name="Barry K."/>
            <person name="Lindquist E."/>
            <person name="Hellsten U."/>
            <person name="Deshpande S."/>
            <person name="Wang X."/>
            <person name="Wu X."/>
            <person name="Mitros T."/>
            <person name="Triplett J."/>
            <person name="Yang X."/>
            <person name="Ye C.Y."/>
            <person name="Mauro-Herrera M."/>
            <person name="Wang L."/>
            <person name="Li P."/>
            <person name="Sharma M."/>
            <person name="Sharma R."/>
            <person name="Ronald P.C."/>
            <person name="Panaud O."/>
            <person name="Kellogg E.A."/>
            <person name="Brutnell T.P."/>
            <person name="Doust A.N."/>
            <person name="Tuskan G.A."/>
            <person name="Rokhsar D."/>
            <person name="Devos K.M."/>
        </authorList>
    </citation>
    <scope>NUCLEOTIDE SEQUENCE [LARGE SCALE GENOMIC DNA]</scope>
    <source>
        <strain evidence="2">cv. Yugu1</strain>
    </source>
</reference>
<dbReference type="EnsemblPlants" id="KQK88328">
    <property type="protein sequence ID" value="KQK88328"/>
    <property type="gene ID" value="SETIT_038198mg"/>
</dbReference>
<evidence type="ECO:0000313" key="1">
    <source>
        <dbReference type="EnsemblPlants" id="KQK88328"/>
    </source>
</evidence>
<proteinExistence type="predicted"/>
<dbReference type="AlphaFoldDB" id="K4AH41"/>
<dbReference type="EMBL" id="AGNK02005519">
    <property type="status" value="NOT_ANNOTATED_CDS"/>
    <property type="molecule type" value="Genomic_DNA"/>
</dbReference>
<reference evidence="1" key="2">
    <citation type="submission" date="2018-08" db="UniProtKB">
        <authorList>
            <consortium name="EnsemblPlants"/>
        </authorList>
    </citation>
    <scope>IDENTIFICATION</scope>
    <source>
        <strain evidence="1">Yugu1</strain>
    </source>
</reference>
<dbReference type="HOGENOM" id="CLU_2324726_0_0_1"/>
<evidence type="ECO:0000313" key="2">
    <source>
        <dbReference type="Proteomes" id="UP000004995"/>
    </source>
</evidence>
<protein>
    <submittedName>
        <fullName evidence="1">Uncharacterized protein</fullName>
    </submittedName>
</protein>
<keyword evidence="2" id="KW-1185">Reference proteome</keyword>
<accession>K4AH41</accession>
<dbReference type="InParanoid" id="K4AH41"/>
<organism evidence="1 2">
    <name type="scientific">Setaria italica</name>
    <name type="common">Foxtail millet</name>
    <name type="synonym">Panicum italicum</name>
    <dbReference type="NCBI Taxonomy" id="4555"/>
    <lineage>
        <taxon>Eukaryota</taxon>
        <taxon>Viridiplantae</taxon>
        <taxon>Streptophyta</taxon>
        <taxon>Embryophyta</taxon>
        <taxon>Tracheophyta</taxon>
        <taxon>Spermatophyta</taxon>
        <taxon>Magnoliopsida</taxon>
        <taxon>Liliopsida</taxon>
        <taxon>Poales</taxon>
        <taxon>Poaceae</taxon>
        <taxon>PACMAD clade</taxon>
        <taxon>Panicoideae</taxon>
        <taxon>Panicodae</taxon>
        <taxon>Paniceae</taxon>
        <taxon>Cenchrinae</taxon>
        <taxon>Setaria</taxon>
    </lineage>
</organism>
<dbReference type="Gramene" id="KQK88328">
    <property type="protein sequence ID" value="KQK88328"/>
    <property type="gene ID" value="SETIT_038198mg"/>
</dbReference>
<name>K4AH41_SETIT</name>